<dbReference type="PANTHER" id="PTHR33116">
    <property type="entry name" value="REVERSE TRANSCRIPTASE ZINC-BINDING DOMAIN-CONTAINING PROTEIN-RELATED-RELATED"/>
    <property type="match status" value="1"/>
</dbReference>
<name>A0A8K0HG76_9ROSA</name>
<keyword evidence="1" id="KW-1133">Transmembrane helix</keyword>
<keyword evidence="1" id="KW-0812">Transmembrane</keyword>
<reference evidence="2" key="1">
    <citation type="submission" date="2020-03" db="EMBL/GenBank/DDBJ databases">
        <title>A high-quality chromosome-level genome assembly of a woody plant with both climbing and erect habits, Rhamnella rubrinervis.</title>
        <authorList>
            <person name="Lu Z."/>
            <person name="Yang Y."/>
            <person name="Zhu X."/>
            <person name="Sun Y."/>
        </authorList>
    </citation>
    <scope>NUCLEOTIDE SEQUENCE</scope>
    <source>
        <strain evidence="2">BYM</strain>
        <tissue evidence="2">Leaf</tissue>
    </source>
</reference>
<feature type="transmembrane region" description="Helical" evidence="1">
    <location>
        <begin position="497"/>
        <end position="519"/>
    </location>
</feature>
<dbReference type="EMBL" id="VOIH02000003">
    <property type="protein sequence ID" value="KAF3451185.1"/>
    <property type="molecule type" value="Genomic_DNA"/>
</dbReference>
<dbReference type="AlphaFoldDB" id="A0A8K0HG76"/>
<keyword evidence="1" id="KW-0472">Membrane</keyword>
<protein>
    <submittedName>
        <fullName evidence="2">Uncharacterized protein</fullName>
    </submittedName>
</protein>
<dbReference type="PANTHER" id="PTHR33116:SF78">
    <property type="entry name" value="OS12G0587133 PROTEIN"/>
    <property type="match status" value="1"/>
</dbReference>
<keyword evidence="3" id="KW-1185">Reference proteome</keyword>
<accession>A0A8K0HG76</accession>
<evidence type="ECO:0000313" key="2">
    <source>
        <dbReference type="EMBL" id="KAF3451185.1"/>
    </source>
</evidence>
<dbReference type="OrthoDB" id="17098at2759"/>
<proteinExistence type="predicted"/>
<comment type="caution">
    <text evidence="2">The sequence shown here is derived from an EMBL/GenBank/DDBJ whole genome shotgun (WGS) entry which is preliminary data.</text>
</comment>
<evidence type="ECO:0000256" key="1">
    <source>
        <dbReference type="SAM" id="Phobius"/>
    </source>
</evidence>
<gene>
    <name evidence="2" type="ORF">FNV43_RR07278</name>
</gene>
<dbReference type="Proteomes" id="UP000796880">
    <property type="component" value="Unassembled WGS sequence"/>
</dbReference>
<dbReference type="GO" id="GO:0006488">
    <property type="term" value="P:dolichol-linked oligosaccharide biosynthetic process"/>
    <property type="evidence" value="ECO:0007669"/>
    <property type="project" value="InterPro"/>
</dbReference>
<evidence type="ECO:0000313" key="3">
    <source>
        <dbReference type="Proteomes" id="UP000796880"/>
    </source>
</evidence>
<sequence>MMENFKRYCYWSGQEANLEKSRIYFSKETNRDSRREIKRITGLKVMRQGFLYLGNALLSGHNKVRDFGRLKDRIQSRLESWKNRLLSKAGKATLIKSVIQAIPSYTMSTFKVPRAVCKELDLITKRFLWGTRLEKGHFLALKAWKEVCKPKVNGGMGFRLFKDMNLALLSKLAWKIASGEKCLWIDLLAAKYLRGETFLGYKLKKGTSSIWKGIVSARDCLEGKVRYQIGDGSLIHIMDPWVPGLLNSKPRLLEGLDEIAFLRVSGLRNWETDDWDEELLRSLFEPMSVEAIKRLMWPRFLYQDKLIWIGNKSATKRLAFLSIWGCRLKNWNVSNIKNLVTKCLNHQQEDLIDGLDRDSMTIFLACLLYQQEDLIDGLDRDSMTIFLACLLYHSWNYRNEIVHGRKRQDMEEKLQPWYGDEKGKITFLFHIVTVLSLHSKAKTIKWAFETYEKLWSKFDPSFSDLSKDFVDIILLDQVSAESPTAFFSDLSEASEAMALNLAISILVIGIALTLIRLVYVIARTGKPLKPTGRGASQPIGTLIVLGSGGHTAEMLNLLGRLPKDRFSSRVYIAAATDKMSLQKARLFESSLVKEKYQAYALVICPLGDVILIWLSIKTAKVNSYLDCGNVKCILGIMGSSVSAPFSLPLNESCSGAAFHFSSGFGSGNSMINSSCNGHSCKENILGLTMLVVSCS</sequence>
<dbReference type="Pfam" id="PF08660">
    <property type="entry name" value="Alg14"/>
    <property type="match status" value="1"/>
</dbReference>
<dbReference type="InterPro" id="IPR013969">
    <property type="entry name" value="Oligosacch_biosynth_Alg14"/>
</dbReference>
<organism evidence="2 3">
    <name type="scientific">Rhamnella rubrinervis</name>
    <dbReference type="NCBI Taxonomy" id="2594499"/>
    <lineage>
        <taxon>Eukaryota</taxon>
        <taxon>Viridiplantae</taxon>
        <taxon>Streptophyta</taxon>
        <taxon>Embryophyta</taxon>
        <taxon>Tracheophyta</taxon>
        <taxon>Spermatophyta</taxon>
        <taxon>Magnoliopsida</taxon>
        <taxon>eudicotyledons</taxon>
        <taxon>Gunneridae</taxon>
        <taxon>Pentapetalae</taxon>
        <taxon>rosids</taxon>
        <taxon>fabids</taxon>
        <taxon>Rosales</taxon>
        <taxon>Rhamnaceae</taxon>
        <taxon>rhamnoid group</taxon>
        <taxon>Rhamneae</taxon>
        <taxon>Rhamnella</taxon>
    </lineage>
</organism>